<evidence type="ECO:0000256" key="2">
    <source>
        <dbReference type="ARBA" id="ARBA00022475"/>
    </source>
</evidence>
<evidence type="ECO:0000256" key="1">
    <source>
        <dbReference type="ARBA" id="ARBA00004651"/>
    </source>
</evidence>
<sequence>MDEQTAGLDIVIHRFKPQTAPAAKAAFSDHGERLVWFAVMFLATFGGAELGRALSFPNVFALYWPPSGIYLAALFLAPPRRWPEFIIASWGANFCSDVLFHGTPGLLSTCFWVANTIEAISGACVLRLCVGNSLQLNRVRDVVALVLTACFVGPVLGATVGAGAIVLSDLSRIGEFGSSWLSWWISSVLGILLVAPPIINFHTRLNRVTWRPAGRANEAACVLTCLVLISVLVFHLQSLPIAFVALPVLLWAGLRLDSAGTLLCSTMLAIVTIASAVRGVGPFASGQSLGTQIMITQGFLGFSALMTLLFAAVAQERRQALQQLKQQREELRALRQQLKRHAAAEYASTAYRRRMQPESEERPFRVVYSPGEVAERL</sequence>
<feature type="transmembrane region" description="Helical" evidence="7">
    <location>
        <begin position="142"/>
        <end position="168"/>
    </location>
</feature>
<dbReference type="Proteomes" id="UP000006860">
    <property type="component" value="Chromosome"/>
</dbReference>
<feature type="domain" description="MASE1" evidence="8">
    <location>
        <begin position="60"/>
        <end position="318"/>
    </location>
</feature>
<dbReference type="RefSeq" id="WP_013627174.1">
    <property type="nucleotide sequence ID" value="NC_015174.1"/>
</dbReference>
<feature type="transmembrane region" description="Helical" evidence="7">
    <location>
        <begin position="293"/>
        <end position="314"/>
    </location>
</feature>
<feature type="transmembrane region" description="Helical" evidence="7">
    <location>
        <begin position="34"/>
        <end position="54"/>
    </location>
</feature>
<comment type="subcellular location">
    <subcellularLocation>
        <location evidence="1">Cell membrane</location>
        <topology evidence="1">Multi-pass membrane protein</topology>
    </subcellularLocation>
</comment>
<protein>
    <submittedName>
        <fullName evidence="9">Integral membrane sensor protein</fullName>
    </submittedName>
</protein>
<name>F0SHJ6_RUBBR</name>
<accession>F0SHJ6</accession>
<dbReference type="EMBL" id="CP002546">
    <property type="protein sequence ID" value="ADY58434.1"/>
    <property type="molecule type" value="Genomic_DNA"/>
</dbReference>
<gene>
    <name evidence="9" type="ordered locus">Plabr_0811</name>
</gene>
<evidence type="ECO:0000256" key="7">
    <source>
        <dbReference type="SAM" id="Phobius"/>
    </source>
</evidence>
<feature type="transmembrane region" description="Helical" evidence="7">
    <location>
        <begin position="220"/>
        <end position="253"/>
    </location>
</feature>
<dbReference type="AlphaFoldDB" id="F0SHJ6"/>
<feature type="coiled-coil region" evidence="6">
    <location>
        <begin position="310"/>
        <end position="344"/>
    </location>
</feature>
<keyword evidence="6" id="KW-0175">Coiled coil</keyword>
<evidence type="ECO:0000256" key="4">
    <source>
        <dbReference type="ARBA" id="ARBA00022989"/>
    </source>
</evidence>
<reference evidence="10" key="1">
    <citation type="submission" date="2011-02" db="EMBL/GenBank/DDBJ databases">
        <title>The complete genome of Planctomyces brasiliensis DSM 5305.</title>
        <authorList>
            <person name="Lucas S."/>
            <person name="Copeland A."/>
            <person name="Lapidus A."/>
            <person name="Bruce D."/>
            <person name="Goodwin L."/>
            <person name="Pitluck S."/>
            <person name="Kyrpides N."/>
            <person name="Mavromatis K."/>
            <person name="Pagani I."/>
            <person name="Ivanova N."/>
            <person name="Ovchinnikova G."/>
            <person name="Lu M."/>
            <person name="Detter J.C."/>
            <person name="Han C."/>
            <person name="Land M."/>
            <person name="Hauser L."/>
            <person name="Markowitz V."/>
            <person name="Cheng J.-F."/>
            <person name="Hugenholtz P."/>
            <person name="Woyke T."/>
            <person name="Wu D."/>
            <person name="Tindall B."/>
            <person name="Pomrenke H.G."/>
            <person name="Brambilla E."/>
            <person name="Klenk H.-P."/>
            <person name="Eisen J.A."/>
        </authorList>
    </citation>
    <scope>NUCLEOTIDE SEQUENCE [LARGE SCALE GENOMIC DNA]</scope>
    <source>
        <strain evidence="10">ATCC 49424 / DSM 5305 / JCM 21570 / NBRC 103401 / IFAM 1448</strain>
    </source>
</reference>
<keyword evidence="5 7" id="KW-0472">Membrane</keyword>
<evidence type="ECO:0000256" key="3">
    <source>
        <dbReference type="ARBA" id="ARBA00022692"/>
    </source>
</evidence>
<feature type="transmembrane region" description="Helical" evidence="7">
    <location>
        <begin position="259"/>
        <end position="281"/>
    </location>
</feature>
<dbReference type="GO" id="GO:0005886">
    <property type="term" value="C:plasma membrane"/>
    <property type="evidence" value="ECO:0007669"/>
    <property type="project" value="UniProtKB-SubCell"/>
</dbReference>
<dbReference type="Pfam" id="PF05231">
    <property type="entry name" value="MASE1"/>
    <property type="match status" value="1"/>
</dbReference>
<dbReference type="OrthoDB" id="434992at2"/>
<keyword evidence="4 7" id="KW-1133">Transmembrane helix</keyword>
<evidence type="ECO:0000256" key="6">
    <source>
        <dbReference type="SAM" id="Coils"/>
    </source>
</evidence>
<dbReference type="HOGENOM" id="CLU_733382_0_0_0"/>
<evidence type="ECO:0000313" key="9">
    <source>
        <dbReference type="EMBL" id="ADY58434.1"/>
    </source>
</evidence>
<evidence type="ECO:0000256" key="5">
    <source>
        <dbReference type="ARBA" id="ARBA00023136"/>
    </source>
</evidence>
<keyword evidence="2" id="KW-1003">Cell membrane</keyword>
<evidence type="ECO:0000313" key="10">
    <source>
        <dbReference type="Proteomes" id="UP000006860"/>
    </source>
</evidence>
<dbReference type="eggNOG" id="COG3447">
    <property type="taxonomic scope" value="Bacteria"/>
</dbReference>
<keyword evidence="10" id="KW-1185">Reference proteome</keyword>
<dbReference type="InterPro" id="IPR007895">
    <property type="entry name" value="MASE1"/>
</dbReference>
<keyword evidence="3 7" id="KW-0812">Transmembrane</keyword>
<organism evidence="9 10">
    <name type="scientific">Rubinisphaera brasiliensis (strain ATCC 49424 / DSM 5305 / JCM 21570 / IAM 15109 / NBRC 103401 / IFAM 1448)</name>
    <name type="common">Planctomyces brasiliensis</name>
    <dbReference type="NCBI Taxonomy" id="756272"/>
    <lineage>
        <taxon>Bacteria</taxon>
        <taxon>Pseudomonadati</taxon>
        <taxon>Planctomycetota</taxon>
        <taxon>Planctomycetia</taxon>
        <taxon>Planctomycetales</taxon>
        <taxon>Planctomycetaceae</taxon>
        <taxon>Rubinisphaera</taxon>
    </lineage>
</organism>
<dbReference type="STRING" id="756272.Plabr_0811"/>
<dbReference type="KEGG" id="pbs:Plabr_0811"/>
<feature type="transmembrane region" description="Helical" evidence="7">
    <location>
        <begin position="180"/>
        <end position="199"/>
    </location>
</feature>
<evidence type="ECO:0000259" key="8">
    <source>
        <dbReference type="Pfam" id="PF05231"/>
    </source>
</evidence>
<proteinExistence type="predicted"/>